<evidence type="ECO:0000313" key="1">
    <source>
        <dbReference type="EMBL" id="AEI88937.1"/>
    </source>
</evidence>
<gene>
    <name evidence="1" type="primary">holC</name>
    <name evidence="1" type="ordered locus">midi_00640</name>
</gene>
<dbReference type="GO" id="GO:0003677">
    <property type="term" value="F:DNA binding"/>
    <property type="evidence" value="ECO:0007669"/>
    <property type="project" value="InterPro"/>
</dbReference>
<dbReference type="Gene3D" id="3.40.50.10110">
    <property type="entry name" value="DNA polymerase III subunit chi"/>
    <property type="match status" value="1"/>
</dbReference>
<protein>
    <submittedName>
        <fullName evidence="1">DNA polymerase III subunit chi</fullName>
    </submittedName>
</protein>
<keyword evidence="2" id="KW-1185">Reference proteome</keyword>
<dbReference type="InterPro" id="IPR007459">
    <property type="entry name" value="DNA_pol3_chi"/>
</dbReference>
<dbReference type="KEGG" id="mmn:midi_00640"/>
<dbReference type="Proteomes" id="UP000006639">
    <property type="component" value="Chromosome"/>
</dbReference>
<dbReference type="GO" id="GO:0003887">
    <property type="term" value="F:DNA-directed DNA polymerase activity"/>
    <property type="evidence" value="ECO:0007669"/>
    <property type="project" value="InterPro"/>
</dbReference>
<accession>F7XW88</accession>
<reference evidence="1 2" key="1">
    <citation type="journal article" date="2011" name="Mol. Biol. Evol.">
        <title>Phylogenomic evidence for the presence of a flagellum and cbb3 oxidase in the free-living mitochondrial ancestor.</title>
        <authorList>
            <person name="Sassera D."/>
            <person name="Lo N."/>
            <person name="Epis S."/>
            <person name="D'Auria G."/>
            <person name="Montagna M."/>
            <person name="Comandatore F."/>
            <person name="Horner D."/>
            <person name="Pereto J."/>
            <person name="Luciano A.M."/>
            <person name="Franciosi F."/>
            <person name="Ferri E."/>
            <person name="Crotti E."/>
            <person name="Bazzocchi C."/>
            <person name="Daffonchio D."/>
            <person name="Sacchi L."/>
            <person name="Moya A."/>
            <person name="Latorre A."/>
            <person name="Bandi C."/>
        </authorList>
    </citation>
    <scope>NUCLEOTIDE SEQUENCE [LARGE SCALE GENOMIC DNA]</scope>
    <source>
        <strain evidence="1 2">IricVA</strain>
    </source>
</reference>
<sequence length="104" mass="11931">MHKLDNDLWTYSVLAFLPHATEEDTFLDQQKILLTTQTSNLNDANVLLANYVVPELVGNYERFVSIYDTSTDEGLIQEQVKNLAALNIPVTIFEEERGSWKRVD</sequence>
<dbReference type="HOGENOM" id="CLU_2246965_0_0_5"/>
<dbReference type="EMBL" id="CP002130">
    <property type="protein sequence ID" value="AEI88937.1"/>
    <property type="molecule type" value="Genomic_DNA"/>
</dbReference>
<dbReference type="STRING" id="696127.midi_00640"/>
<evidence type="ECO:0000313" key="2">
    <source>
        <dbReference type="Proteomes" id="UP000006639"/>
    </source>
</evidence>
<dbReference type="SUPFAM" id="SSF102400">
    <property type="entry name" value="DNA polymerase III chi subunit"/>
    <property type="match status" value="1"/>
</dbReference>
<name>F7XW88_MIDMI</name>
<dbReference type="InterPro" id="IPR036768">
    <property type="entry name" value="PolIII_chi_sf"/>
</dbReference>
<dbReference type="GO" id="GO:0006260">
    <property type="term" value="P:DNA replication"/>
    <property type="evidence" value="ECO:0007669"/>
    <property type="project" value="InterPro"/>
</dbReference>
<proteinExistence type="predicted"/>
<organism evidence="1 2">
    <name type="scientific">Midichloria mitochondrii (strain IricVA)</name>
    <dbReference type="NCBI Taxonomy" id="696127"/>
    <lineage>
        <taxon>Bacteria</taxon>
        <taxon>Pseudomonadati</taxon>
        <taxon>Pseudomonadota</taxon>
        <taxon>Alphaproteobacteria</taxon>
        <taxon>Rickettsiales</taxon>
        <taxon>Candidatus Midichloriaceae</taxon>
        <taxon>Candidatus Midichloria</taxon>
    </lineage>
</organism>
<dbReference type="Pfam" id="PF04364">
    <property type="entry name" value="DNA_pol3_chi"/>
    <property type="match status" value="1"/>
</dbReference>
<dbReference type="AlphaFoldDB" id="F7XW88"/>